<feature type="region of interest" description="Disordered" evidence="1">
    <location>
        <begin position="560"/>
        <end position="580"/>
    </location>
</feature>
<dbReference type="AlphaFoldDB" id="A0A090EBV8"/>
<dbReference type="SUPFAM" id="SSF51735">
    <property type="entry name" value="NAD(P)-binding Rossmann-fold domains"/>
    <property type="match status" value="1"/>
</dbReference>
<protein>
    <recommendedName>
        <fullName evidence="6">Saccharopine dehydrogenase</fullName>
    </recommendedName>
</protein>
<evidence type="ECO:0000313" key="4">
    <source>
        <dbReference type="EMBL" id="CDX27546.1"/>
    </source>
</evidence>
<feature type="domain" description="DUF4166" evidence="3">
    <location>
        <begin position="394"/>
        <end position="551"/>
    </location>
</feature>
<feature type="domain" description="Saccharopine dehydrogenase NADP binding" evidence="2">
    <location>
        <begin position="4"/>
        <end position="129"/>
    </location>
</feature>
<evidence type="ECO:0000256" key="1">
    <source>
        <dbReference type="SAM" id="MobiDB-lite"/>
    </source>
</evidence>
<evidence type="ECO:0000259" key="3">
    <source>
        <dbReference type="Pfam" id="PF13761"/>
    </source>
</evidence>
<dbReference type="PANTHER" id="PTHR43796">
    <property type="entry name" value="CARBOXYNORSPERMIDINE SYNTHASE"/>
    <property type="match status" value="1"/>
</dbReference>
<evidence type="ECO:0008006" key="6">
    <source>
        <dbReference type="Google" id="ProtNLM"/>
    </source>
</evidence>
<sequence length="580" mass="62241">MKLLIVGGYGTFGGRIVQLLENEPRLEIIIAGRSLAKAEACCKERGTTKARLMPATFDRDGELGAQLAALLPDIVVDASGPFQAYGEGRYRLIEACIDARIHYLDLADGSDFVAGVAGFDPAARAAGVMALSGVSSFPVLTAAVVRRLSAGMARVGTIRGGIAPSPFAGVGENVIRAIASYAGRPVRLLRDGRPTEGYPLTEQMRYTIAPPGRVPVRNTLFSLVDVPDLRALQALWPEASTTWMGAGPVPEVLHRALIGLAWLARTGLIRSLSPLAPLMHWATNRLSWGEHRGGMFVAVDGADAQGSPIKRSWHLLAEGDDGPLIPSMAVEAIIRKALDGRMPAPGARAATRDVELEDYEALFAGKTIHTGFRDDTGERKALYPDLLGDAWQSLPAEIRAMHEGAAMADGRASLERGSGLLSRLAARMAGFPPGAADVPVKVRFVADGQGETWIRAFGAHSFSSRQFAGCGRSERLLCERFGPLTFAMALVVDENRLSLVLRRWSFLGLPLPMWLCPRSKACETVEDGRFRFHVEISHPAAGLIVRYRGWLVPAQGSSTVGSPAVLPSSRQPEAVHSVQP</sequence>
<dbReference type="Proteomes" id="UP000045285">
    <property type="component" value="Unassembled WGS sequence"/>
</dbReference>
<dbReference type="Gene3D" id="3.40.50.720">
    <property type="entry name" value="NAD(P)-binding Rossmann-like Domain"/>
    <property type="match status" value="1"/>
</dbReference>
<gene>
    <name evidence="4" type="ORF">MPL3356_70055</name>
</gene>
<dbReference type="InterPro" id="IPR036291">
    <property type="entry name" value="NAD(P)-bd_dom_sf"/>
</dbReference>
<proteinExistence type="predicted"/>
<dbReference type="InterPro" id="IPR005097">
    <property type="entry name" value="Sacchrp_dh_NADP-bd"/>
</dbReference>
<dbReference type="Pfam" id="PF03435">
    <property type="entry name" value="Sacchrp_dh_NADP"/>
    <property type="match status" value="1"/>
</dbReference>
<evidence type="ECO:0000313" key="5">
    <source>
        <dbReference type="Proteomes" id="UP000045285"/>
    </source>
</evidence>
<dbReference type="PANTHER" id="PTHR43796:SF2">
    <property type="entry name" value="CARBOXYNORSPERMIDINE SYNTHASE"/>
    <property type="match status" value="1"/>
</dbReference>
<name>A0A090EBV8_MESPL</name>
<accession>A0A090EBV8</accession>
<organism evidence="4 5">
    <name type="scientific">Mesorhizobium plurifarium</name>
    <dbReference type="NCBI Taxonomy" id="69974"/>
    <lineage>
        <taxon>Bacteria</taxon>
        <taxon>Pseudomonadati</taxon>
        <taxon>Pseudomonadota</taxon>
        <taxon>Alphaproteobacteria</taxon>
        <taxon>Hyphomicrobiales</taxon>
        <taxon>Phyllobacteriaceae</taxon>
        <taxon>Mesorhizobium</taxon>
    </lineage>
</organism>
<keyword evidence="5" id="KW-1185">Reference proteome</keyword>
<dbReference type="EMBL" id="CCMZ01000067">
    <property type="protein sequence ID" value="CDX27546.1"/>
    <property type="molecule type" value="Genomic_DNA"/>
</dbReference>
<dbReference type="STRING" id="69974.MPLDJ20_200079"/>
<dbReference type="Pfam" id="PF13761">
    <property type="entry name" value="DUF4166"/>
    <property type="match status" value="1"/>
</dbReference>
<evidence type="ECO:0000259" key="2">
    <source>
        <dbReference type="Pfam" id="PF03435"/>
    </source>
</evidence>
<dbReference type="InterPro" id="IPR025311">
    <property type="entry name" value="DUF4166"/>
</dbReference>
<reference evidence="5" key="1">
    <citation type="submission" date="2014-08" db="EMBL/GenBank/DDBJ databases">
        <authorList>
            <person name="Moulin L."/>
        </authorList>
    </citation>
    <scope>NUCLEOTIDE SEQUENCE [LARGE SCALE GENOMIC DNA]</scope>
</reference>